<feature type="region of interest" description="Disordered" evidence="3">
    <location>
        <begin position="23"/>
        <end position="81"/>
    </location>
</feature>
<accession>A0ABW1LC34</accession>
<keyword evidence="6" id="KW-1185">Reference proteome</keyword>
<name>A0ABW1LC34_9BACL</name>
<protein>
    <submittedName>
        <fullName evidence="5">Plastocyanin/azurin family copper-binding protein</fullName>
    </submittedName>
</protein>
<evidence type="ECO:0000256" key="3">
    <source>
        <dbReference type="SAM" id="MobiDB-lite"/>
    </source>
</evidence>
<proteinExistence type="predicted"/>
<dbReference type="PANTHER" id="PTHR36507:SF1">
    <property type="entry name" value="BLL1555 PROTEIN"/>
    <property type="match status" value="1"/>
</dbReference>
<dbReference type="Gene3D" id="2.60.40.420">
    <property type="entry name" value="Cupredoxins - blue copper proteins"/>
    <property type="match status" value="2"/>
</dbReference>
<dbReference type="PANTHER" id="PTHR36507">
    <property type="entry name" value="BLL1555 PROTEIN"/>
    <property type="match status" value="1"/>
</dbReference>
<dbReference type="Pfam" id="PF00127">
    <property type="entry name" value="Copper-bind"/>
    <property type="match status" value="1"/>
</dbReference>
<dbReference type="SUPFAM" id="SSF49503">
    <property type="entry name" value="Cupredoxins"/>
    <property type="match status" value="1"/>
</dbReference>
<dbReference type="EMBL" id="JBHSRI010000025">
    <property type="protein sequence ID" value="MFC6041036.1"/>
    <property type="molecule type" value="Genomic_DNA"/>
</dbReference>
<dbReference type="Proteomes" id="UP001596170">
    <property type="component" value="Unassembled WGS sequence"/>
</dbReference>
<sequence>MNKKLGVLLIGGMLVLGACGEEEAQPAANEPVEEEMETSEEVVEEEVVEEEATEEETVEEEATEEEPMTDAAEAASGEASPLLKKGDMTSFVFNEAGEFNVFCEPHPVMKMTVVVEEGATTSGEVALDIADYAFSENITVAPGTVITWTNQDSAQHNVAFE</sequence>
<gene>
    <name evidence="5" type="ORF">ACFPYN_16535</name>
</gene>
<evidence type="ECO:0000313" key="5">
    <source>
        <dbReference type="EMBL" id="MFC6041036.1"/>
    </source>
</evidence>
<dbReference type="InterPro" id="IPR052721">
    <property type="entry name" value="ET_Amicyanin"/>
</dbReference>
<organism evidence="5 6">
    <name type="scientific">Paenisporosarcina macmurdoensis</name>
    <dbReference type="NCBI Taxonomy" id="212659"/>
    <lineage>
        <taxon>Bacteria</taxon>
        <taxon>Bacillati</taxon>
        <taxon>Bacillota</taxon>
        <taxon>Bacilli</taxon>
        <taxon>Bacillales</taxon>
        <taxon>Caryophanaceae</taxon>
        <taxon>Paenisporosarcina</taxon>
    </lineage>
</organism>
<evidence type="ECO:0000313" key="6">
    <source>
        <dbReference type="Proteomes" id="UP001596170"/>
    </source>
</evidence>
<evidence type="ECO:0000256" key="1">
    <source>
        <dbReference type="ARBA" id="ARBA00022723"/>
    </source>
</evidence>
<dbReference type="RefSeq" id="WP_377735675.1">
    <property type="nucleotide sequence ID" value="NZ_JBHSRI010000025.1"/>
</dbReference>
<feature type="compositionally biased region" description="Acidic residues" evidence="3">
    <location>
        <begin position="31"/>
        <end position="68"/>
    </location>
</feature>
<dbReference type="InterPro" id="IPR000923">
    <property type="entry name" value="BlueCu_1"/>
</dbReference>
<dbReference type="PROSITE" id="PS51257">
    <property type="entry name" value="PROKAR_LIPOPROTEIN"/>
    <property type="match status" value="1"/>
</dbReference>
<reference evidence="6" key="1">
    <citation type="journal article" date="2019" name="Int. J. Syst. Evol. Microbiol.">
        <title>The Global Catalogue of Microorganisms (GCM) 10K type strain sequencing project: providing services to taxonomists for standard genome sequencing and annotation.</title>
        <authorList>
            <consortium name="The Broad Institute Genomics Platform"/>
            <consortium name="The Broad Institute Genome Sequencing Center for Infectious Disease"/>
            <person name="Wu L."/>
            <person name="Ma J."/>
        </authorList>
    </citation>
    <scope>NUCLEOTIDE SEQUENCE [LARGE SCALE GENOMIC DNA]</scope>
    <source>
        <strain evidence="6">CCUG 54527</strain>
    </source>
</reference>
<keyword evidence="1" id="KW-0479">Metal-binding</keyword>
<evidence type="ECO:0000259" key="4">
    <source>
        <dbReference type="Pfam" id="PF00127"/>
    </source>
</evidence>
<dbReference type="InterPro" id="IPR008972">
    <property type="entry name" value="Cupredoxin"/>
</dbReference>
<feature type="domain" description="Blue (type 1) copper" evidence="4">
    <location>
        <begin position="69"/>
        <end position="116"/>
    </location>
</feature>
<comment type="caution">
    <text evidence="5">The sequence shown here is derived from an EMBL/GenBank/DDBJ whole genome shotgun (WGS) entry which is preliminary data.</text>
</comment>
<evidence type="ECO:0000256" key="2">
    <source>
        <dbReference type="ARBA" id="ARBA00023008"/>
    </source>
</evidence>
<keyword evidence="2" id="KW-0186">Copper</keyword>